<protein>
    <submittedName>
        <fullName evidence="1">Uncharacterized protein</fullName>
    </submittedName>
</protein>
<proteinExistence type="predicted"/>
<dbReference type="RefSeq" id="WP_377787141.1">
    <property type="nucleotide sequence ID" value="NZ_JBHUOC010000001.1"/>
</dbReference>
<name>A0ABT8D8K8_9RHOB</name>
<dbReference type="Proteomes" id="UP001243846">
    <property type="component" value="Unassembled WGS sequence"/>
</dbReference>
<organism evidence="1 2">
    <name type="scientific">Paracoccus cavernae</name>
    <dbReference type="NCBI Taxonomy" id="1571207"/>
    <lineage>
        <taxon>Bacteria</taxon>
        <taxon>Pseudomonadati</taxon>
        <taxon>Pseudomonadota</taxon>
        <taxon>Alphaproteobacteria</taxon>
        <taxon>Rhodobacterales</taxon>
        <taxon>Paracoccaceae</taxon>
        <taxon>Paracoccus</taxon>
    </lineage>
</organism>
<comment type="caution">
    <text evidence="1">The sequence shown here is derived from an EMBL/GenBank/DDBJ whole genome shotgun (WGS) entry which is preliminary data.</text>
</comment>
<accession>A0ABT8D8K8</accession>
<reference evidence="2" key="1">
    <citation type="journal article" date="2019" name="Int. J. Syst. Evol. Microbiol.">
        <title>The Global Catalogue of Microorganisms (GCM) 10K type strain sequencing project: providing services to taxonomists for standard genome sequencing and annotation.</title>
        <authorList>
            <consortium name="The Broad Institute Genomics Platform"/>
            <consortium name="The Broad Institute Genome Sequencing Center for Infectious Disease"/>
            <person name="Wu L."/>
            <person name="Ma J."/>
        </authorList>
    </citation>
    <scope>NUCLEOTIDE SEQUENCE [LARGE SCALE GENOMIC DNA]</scope>
    <source>
        <strain evidence="2">CECT 8482</strain>
    </source>
</reference>
<sequence>MPKLDLTKARRIKGGMGELAALKGAGFSWRRHPLTDFYGVGPGQIAVHFDTEHIEGTSSAITKLINRGGGGAFFDAPVTGAPLVATNGTVALSSSTGTPGLITALILSGCG</sequence>
<evidence type="ECO:0000313" key="1">
    <source>
        <dbReference type="EMBL" id="MDN3712182.1"/>
    </source>
</evidence>
<evidence type="ECO:0000313" key="2">
    <source>
        <dbReference type="Proteomes" id="UP001243846"/>
    </source>
</evidence>
<keyword evidence="2" id="KW-1185">Reference proteome</keyword>
<dbReference type="EMBL" id="JAUFRC010000001">
    <property type="protein sequence ID" value="MDN3712182.1"/>
    <property type="molecule type" value="Genomic_DNA"/>
</dbReference>
<gene>
    <name evidence="1" type="ORF">QWZ10_10965</name>
</gene>